<feature type="region of interest" description="Disordered" evidence="2">
    <location>
        <begin position="157"/>
        <end position="275"/>
    </location>
</feature>
<feature type="region of interest" description="Disordered" evidence="2">
    <location>
        <begin position="627"/>
        <end position="717"/>
    </location>
</feature>
<evidence type="ECO:0000313" key="6">
    <source>
        <dbReference type="Proteomes" id="UP001497497"/>
    </source>
</evidence>
<feature type="region of interest" description="Disordered" evidence="2">
    <location>
        <begin position="449"/>
        <end position="499"/>
    </location>
</feature>
<dbReference type="PANTHER" id="PTHR21669:SF28">
    <property type="entry name" value="YEMANUCLEIN"/>
    <property type="match status" value="1"/>
</dbReference>
<feature type="compositionally biased region" description="Polar residues" evidence="2">
    <location>
        <begin position="680"/>
        <end position="698"/>
    </location>
</feature>
<feature type="compositionally biased region" description="Low complexity" evidence="2">
    <location>
        <begin position="264"/>
        <end position="275"/>
    </location>
</feature>
<evidence type="ECO:0000259" key="4">
    <source>
        <dbReference type="Pfam" id="PF14075"/>
    </source>
</evidence>
<sequence>MSEMKRVEITTVPPSQKQKKVLKKKETYRFDLTLGESNATTCPEFSFADLIKNLRPINGHGNAIGNFDDEDNSDVAAIAQRFEAKYGPKSNPAGKKKWTQDMDDYYDLGDGYDEDDPFIDNTEAYDEVVPSTLTTQHGGFYINQGKLDFKSLTYDSSDEFTSPKSVKKKKKRVLDSDSDKEVEETGEALSKKFKAMKRKKLMESKEGEKKKRKTTIGTDGEVIVKKKKKKNLERLKRMPGSSSPQRKEMGQAQPASPPAPPVIQTPTITITPTTPATTKTTATVNLINGTTNMEPEVILKDFKLCMEETFSAILQEAMKDDSSSKSNDEGKGEQQSGEKNTQLPSQLPTGLAEAIDIIKKEARESKEGKSKFFSADINKLLLDIELGSRSLAWGSRTAIYKHLSEHLPCGANTLQRRAKKLREVQQEDQLKVPTQKLKDAIMKEMPALEEQHEQDVAKAKSEAELNDGKPETTKEEASTESDEEEKSENKKKTRGPRRKFQWTKETKDLLLEIVSRKMKLFNASKTRNQSAEDYLKAYLDSDIKPIWPQGWMQTRMLFKESRAAHEELTRGTQQSKQKKATAPARSSSPSPDVGHSLQELNTTHVSKTEHVIEITDDRTDTVVVNLPNSDVKPLSNFTTLTPTSNLSDSSHSDAFSAFGRAHNNKPSGKQAGQPWVALTPPSSVSLPPKYNESTNNASAKRITPVQISENSPSAATP</sequence>
<dbReference type="AlphaFoldDB" id="A0AAV2I338"/>
<feature type="region of interest" description="Disordered" evidence="2">
    <location>
        <begin position="318"/>
        <end position="348"/>
    </location>
</feature>
<feature type="region of interest" description="Disordered" evidence="2">
    <location>
        <begin position="563"/>
        <end position="605"/>
    </location>
</feature>
<evidence type="ECO:0008006" key="7">
    <source>
        <dbReference type="Google" id="ProtNLM"/>
    </source>
</evidence>
<proteinExistence type="predicted"/>
<feature type="compositionally biased region" description="Polar residues" evidence="2">
    <location>
        <begin position="333"/>
        <end position="348"/>
    </location>
</feature>
<dbReference type="InterPro" id="IPR014840">
    <property type="entry name" value="HRD"/>
</dbReference>
<dbReference type="Pfam" id="PF14075">
    <property type="entry name" value="UBN_AB"/>
    <property type="match status" value="1"/>
</dbReference>
<organism evidence="5 6">
    <name type="scientific">Lymnaea stagnalis</name>
    <name type="common">Great pond snail</name>
    <name type="synonym">Helix stagnalis</name>
    <dbReference type="NCBI Taxonomy" id="6523"/>
    <lineage>
        <taxon>Eukaryota</taxon>
        <taxon>Metazoa</taxon>
        <taxon>Spiralia</taxon>
        <taxon>Lophotrochozoa</taxon>
        <taxon>Mollusca</taxon>
        <taxon>Gastropoda</taxon>
        <taxon>Heterobranchia</taxon>
        <taxon>Euthyneura</taxon>
        <taxon>Panpulmonata</taxon>
        <taxon>Hygrophila</taxon>
        <taxon>Lymnaeoidea</taxon>
        <taxon>Lymnaeidae</taxon>
        <taxon>Lymnaea</taxon>
    </lineage>
</organism>
<keyword evidence="1" id="KW-0597">Phosphoprotein</keyword>
<evidence type="ECO:0000313" key="5">
    <source>
        <dbReference type="EMBL" id="CAL1540549.1"/>
    </source>
</evidence>
<accession>A0AAV2I338</accession>
<dbReference type="PANTHER" id="PTHR21669">
    <property type="entry name" value="CAPZ-INTERACTING PROTEIN AND RELATED PROTEINS"/>
    <property type="match status" value="1"/>
</dbReference>
<feature type="domain" description="Hpc2-related" evidence="3">
    <location>
        <begin position="100"/>
        <end position="148"/>
    </location>
</feature>
<gene>
    <name evidence="5" type="ORF">GSLYS_00014198001</name>
</gene>
<evidence type="ECO:0000256" key="1">
    <source>
        <dbReference type="ARBA" id="ARBA00022553"/>
    </source>
</evidence>
<name>A0AAV2I338_LYMST</name>
<evidence type="ECO:0000259" key="3">
    <source>
        <dbReference type="Pfam" id="PF08729"/>
    </source>
</evidence>
<feature type="non-terminal residue" evidence="5">
    <location>
        <position position="717"/>
    </location>
</feature>
<dbReference type="Pfam" id="PF08729">
    <property type="entry name" value="HUN"/>
    <property type="match status" value="1"/>
</dbReference>
<feature type="compositionally biased region" description="Polar residues" evidence="2">
    <location>
        <begin position="705"/>
        <end position="717"/>
    </location>
</feature>
<feature type="region of interest" description="Disordered" evidence="2">
    <location>
        <begin position="1"/>
        <end position="20"/>
    </location>
</feature>
<dbReference type="Proteomes" id="UP001497497">
    <property type="component" value="Unassembled WGS sequence"/>
</dbReference>
<comment type="caution">
    <text evidence="5">The sequence shown here is derived from an EMBL/GenBank/DDBJ whole genome shotgun (WGS) entry which is preliminary data.</text>
</comment>
<keyword evidence="6" id="KW-1185">Reference proteome</keyword>
<feature type="compositionally biased region" description="Polar residues" evidence="2">
    <location>
        <begin position="635"/>
        <end position="646"/>
    </location>
</feature>
<dbReference type="EMBL" id="CAXITT010000387">
    <property type="protein sequence ID" value="CAL1540549.1"/>
    <property type="molecule type" value="Genomic_DNA"/>
</dbReference>
<dbReference type="InterPro" id="IPR026947">
    <property type="entry name" value="UBN_middle_dom"/>
</dbReference>
<feature type="domain" description="Ubinuclein middle" evidence="4">
    <location>
        <begin position="343"/>
        <end position="559"/>
    </location>
</feature>
<feature type="compositionally biased region" description="Basic and acidic residues" evidence="2">
    <location>
        <begin position="449"/>
        <end position="477"/>
    </location>
</feature>
<feature type="compositionally biased region" description="Basic residues" evidence="2">
    <location>
        <begin position="489"/>
        <end position="499"/>
    </location>
</feature>
<feature type="compositionally biased region" description="Low complexity" evidence="2">
    <location>
        <begin position="647"/>
        <end position="658"/>
    </location>
</feature>
<feature type="compositionally biased region" description="Basic residues" evidence="2">
    <location>
        <begin position="191"/>
        <end position="200"/>
    </location>
</feature>
<reference evidence="5 6" key="1">
    <citation type="submission" date="2024-04" db="EMBL/GenBank/DDBJ databases">
        <authorList>
            <consortium name="Genoscope - CEA"/>
            <person name="William W."/>
        </authorList>
    </citation>
    <scope>NUCLEOTIDE SEQUENCE [LARGE SCALE GENOMIC DNA]</scope>
</reference>
<dbReference type="GO" id="GO:0006325">
    <property type="term" value="P:chromatin organization"/>
    <property type="evidence" value="ECO:0007669"/>
    <property type="project" value="TreeGrafter"/>
</dbReference>
<feature type="compositionally biased region" description="Basic and acidic residues" evidence="2">
    <location>
        <begin position="318"/>
        <end position="332"/>
    </location>
</feature>
<evidence type="ECO:0000256" key="2">
    <source>
        <dbReference type="SAM" id="MobiDB-lite"/>
    </source>
</evidence>
<feature type="compositionally biased region" description="Low complexity" evidence="2">
    <location>
        <begin position="580"/>
        <end position="591"/>
    </location>
</feature>
<dbReference type="GO" id="GO:0005634">
    <property type="term" value="C:nucleus"/>
    <property type="evidence" value="ECO:0007669"/>
    <property type="project" value="TreeGrafter"/>
</dbReference>
<protein>
    <recommendedName>
        <fullName evidence="7">Ubinuclein-1</fullName>
    </recommendedName>
</protein>